<sequence>MFTPIKVSLLLAQLSTLQLGLALVPMQRRQEDSVQIAVFPSSQGTCAIASNSLAQTFIIRNSTRHPCFITTRPFLSMTVNNVAESFIREKLGVVAYDGPGCTGLPVFILPLTDSDLNCCDSTFIKNTCGCEVTGRCSGQEMQSFRIE</sequence>
<gene>
    <name evidence="2" type="ORF">QBC37DRAFT_422427</name>
</gene>
<dbReference type="AlphaFoldDB" id="A0AAN6Y715"/>
<evidence type="ECO:0000313" key="3">
    <source>
        <dbReference type="Proteomes" id="UP001301769"/>
    </source>
</evidence>
<dbReference type="EMBL" id="MU858103">
    <property type="protein sequence ID" value="KAK4213828.1"/>
    <property type="molecule type" value="Genomic_DNA"/>
</dbReference>
<keyword evidence="3" id="KW-1185">Reference proteome</keyword>
<keyword evidence="1" id="KW-0732">Signal</keyword>
<comment type="caution">
    <text evidence="2">The sequence shown here is derived from an EMBL/GenBank/DDBJ whole genome shotgun (WGS) entry which is preliminary data.</text>
</comment>
<name>A0AAN6Y715_9PEZI</name>
<evidence type="ECO:0000313" key="2">
    <source>
        <dbReference type="EMBL" id="KAK4213828.1"/>
    </source>
</evidence>
<accession>A0AAN6Y715</accession>
<dbReference type="Proteomes" id="UP001301769">
    <property type="component" value="Unassembled WGS sequence"/>
</dbReference>
<reference evidence="2" key="2">
    <citation type="submission" date="2023-05" db="EMBL/GenBank/DDBJ databases">
        <authorList>
            <consortium name="Lawrence Berkeley National Laboratory"/>
            <person name="Steindorff A."/>
            <person name="Hensen N."/>
            <person name="Bonometti L."/>
            <person name="Westerberg I."/>
            <person name="Brannstrom I.O."/>
            <person name="Guillou S."/>
            <person name="Cros-Aarteil S."/>
            <person name="Calhoun S."/>
            <person name="Haridas S."/>
            <person name="Kuo A."/>
            <person name="Mondo S."/>
            <person name="Pangilinan J."/>
            <person name="Riley R."/>
            <person name="Labutti K."/>
            <person name="Andreopoulos B."/>
            <person name="Lipzen A."/>
            <person name="Chen C."/>
            <person name="Yanf M."/>
            <person name="Daum C."/>
            <person name="Ng V."/>
            <person name="Clum A."/>
            <person name="Ohm R."/>
            <person name="Martin F."/>
            <person name="Silar P."/>
            <person name="Natvig D."/>
            <person name="Lalanne C."/>
            <person name="Gautier V."/>
            <person name="Ament-Velasquez S.L."/>
            <person name="Kruys A."/>
            <person name="Hutchinson M.I."/>
            <person name="Powell A.J."/>
            <person name="Barry K."/>
            <person name="Miller A.N."/>
            <person name="Grigoriev I.V."/>
            <person name="Debuchy R."/>
            <person name="Gladieux P."/>
            <person name="Thoren M.H."/>
            <person name="Johannesson H."/>
        </authorList>
    </citation>
    <scope>NUCLEOTIDE SEQUENCE</scope>
    <source>
        <strain evidence="2">PSN293</strain>
    </source>
</reference>
<protein>
    <submittedName>
        <fullName evidence="2">Uncharacterized protein</fullName>
    </submittedName>
</protein>
<evidence type="ECO:0000256" key="1">
    <source>
        <dbReference type="SAM" id="SignalP"/>
    </source>
</evidence>
<organism evidence="2 3">
    <name type="scientific">Rhypophila decipiens</name>
    <dbReference type="NCBI Taxonomy" id="261697"/>
    <lineage>
        <taxon>Eukaryota</taxon>
        <taxon>Fungi</taxon>
        <taxon>Dikarya</taxon>
        <taxon>Ascomycota</taxon>
        <taxon>Pezizomycotina</taxon>
        <taxon>Sordariomycetes</taxon>
        <taxon>Sordariomycetidae</taxon>
        <taxon>Sordariales</taxon>
        <taxon>Naviculisporaceae</taxon>
        <taxon>Rhypophila</taxon>
    </lineage>
</organism>
<reference evidence="2" key="1">
    <citation type="journal article" date="2023" name="Mol. Phylogenet. Evol.">
        <title>Genome-scale phylogeny and comparative genomics of the fungal order Sordariales.</title>
        <authorList>
            <person name="Hensen N."/>
            <person name="Bonometti L."/>
            <person name="Westerberg I."/>
            <person name="Brannstrom I.O."/>
            <person name="Guillou S."/>
            <person name="Cros-Aarteil S."/>
            <person name="Calhoun S."/>
            <person name="Haridas S."/>
            <person name="Kuo A."/>
            <person name="Mondo S."/>
            <person name="Pangilinan J."/>
            <person name="Riley R."/>
            <person name="LaButti K."/>
            <person name="Andreopoulos B."/>
            <person name="Lipzen A."/>
            <person name="Chen C."/>
            <person name="Yan M."/>
            <person name="Daum C."/>
            <person name="Ng V."/>
            <person name="Clum A."/>
            <person name="Steindorff A."/>
            <person name="Ohm R.A."/>
            <person name="Martin F."/>
            <person name="Silar P."/>
            <person name="Natvig D.O."/>
            <person name="Lalanne C."/>
            <person name="Gautier V."/>
            <person name="Ament-Velasquez S.L."/>
            <person name="Kruys A."/>
            <person name="Hutchinson M.I."/>
            <person name="Powell A.J."/>
            <person name="Barry K."/>
            <person name="Miller A.N."/>
            <person name="Grigoriev I.V."/>
            <person name="Debuchy R."/>
            <person name="Gladieux P."/>
            <person name="Hiltunen Thoren M."/>
            <person name="Johannesson H."/>
        </authorList>
    </citation>
    <scope>NUCLEOTIDE SEQUENCE</scope>
    <source>
        <strain evidence="2">PSN293</strain>
    </source>
</reference>
<proteinExistence type="predicted"/>
<feature type="signal peptide" evidence="1">
    <location>
        <begin position="1"/>
        <end position="22"/>
    </location>
</feature>
<feature type="chain" id="PRO_5042836680" evidence="1">
    <location>
        <begin position="23"/>
        <end position="147"/>
    </location>
</feature>